<dbReference type="InterPro" id="IPR010998">
    <property type="entry name" value="Integrase_recombinase_N"/>
</dbReference>
<evidence type="ECO:0008006" key="3">
    <source>
        <dbReference type="Google" id="ProtNLM"/>
    </source>
</evidence>
<dbReference type="AlphaFoldDB" id="A0A6A5A622"/>
<sequence length="269" mass="30157">MSQEKRKRAGRNTPAEPGDDIIALRVVNRTCNQYEGTLARLARWLEQQHPECMENGEIKLPISVSVCKAFLTYSSYKRSRSGMELVPQRYNSNATISGVVSAIKYLYTERSQTLEHDLKTTMNEFSAGYKRKIAQLRSIGQLPLTEGKSPMSVAGYRYLALHAMQSCSDFNLSMTAHSFLVLCWNLMARSITTASIRLEHVTWRGDALVVEFGLAKNDQTGEMCYPRHIYANPTCPDICPILSLAILLFTRPPQDAAPTTLLLGMNAKD</sequence>
<reference evidence="2" key="1">
    <citation type="submission" date="2019-06" db="EMBL/GenBank/DDBJ databases">
        <title>Genomics analysis of Aphanomyces spp. identifies a new class of oomycete effector associated with host adaptation.</title>
        <authorList>
            <person name="Gaulin E."/>
        </authorList>
    </citation>
    <scope>NUCLEOTIDE SEQUENCE</scope>
    <source>
        <strain evidence="2">CBS 578.67</strain>
    </source>
</reference>
<protein>
    <recommendedName>
        <fullName evidence="3">Core-binding (CB) domain-containing protein</fullName>
    </recommendedName>
</protein>
<keyword evidence="1" id="KW-0238">DNA-binding</keyword>
<comment type="caution">
    <text evidence="2">The sequence shown here is derived from an EMBL/GenBank/DDBJ whole genome shotgun (WGS) entry which is preliminary data.</text>
</comment>
<evidence type="ECO:0000256" key="1">
    <source>
        <dbReference type="ARBA" id="ARBA00023125"/>
    </source>
</evidence>
<evidence type="ECO:0000313" key="2">
    <source>
        <dbReference type="EMBL" id="KAF0718934.1"/>
    </source>
</evidence>
<gene>
    <name evidence="2" type="ORF">As57867_001380</name>
</gene>
<feature type="non-terminal residue" evidence="2">
    <location>
        <position position="269"/>
    </location>
</feature>
<proteinExistence type="predicted"/>
<dbReference type="EMBL" id="VJMH01000107">
    <property type="protein sequence ID" value="KAF0718934.1"/>
    <property type="molecule type" value="Genomic_DNA"/>
</dbReference>
<name>A0A6A5A622_9STRA</name>
<organism evidence="2">
    <name type="scientific">Aphanomyces stellatus</name>
    <dbReference type="NCBI Taxonomy" id="120398"/>
    <lineage>
        <taxon>Eukaryota</taxon>
        <taxon>Sar</taxon>
        <taxon>Stramenopiles</taxon>
        <taxon>Oomycota</taxon>
        <taxon>Saprolegniomycetes</taxon>
        <taxon>Saprolegniales</taxon>
        <taxon>Verrucalvaceae</taxon>
        <taxon>Aphanomyces</taxon>
    </lineage>
</organism>
<accession>A0A6A5A622</accession>
<dbReference type="GO" id="GO:0003677">
    <property type="term" value="F:DNA binding"/>
    <property type="evidence" value="ECO:0007669"/>
    <property type="project" value="UniProtKB-KW"/>
</dbReference>
<dbReference type="OrthoDB" id="79152at2759"/>
<dbReference type="Gene3D" id="1.10.150.130">
    <property type="match status" value="1"/>
</dbReference>